<dbReference type="PANTHER" id="PTHR19328">
    <property type="entry name" value="HEDGEHOG-INTERACTING PROTEIN"/>
    <property type="match status" value="1"/>
</dbReference>
<dbReference type="InterPro" id="IPR011042">
    <property type="entry name" value="6-blade_b-propeller_TolB-like"/>
</dbReference>
<organism evidence="2 3">
    <name type="scientific">Thiomonas bhubaneswarensis</name>
    <dbReference type="NCBI Taxonomy" id="339866"/>
    <lineage>
        <taxon>Bacteria</taxon>
        <taxon>Pseudomonadati</taxon>
        <taxon>Pseudomonadota</taxon>
        <taxon>Betaproteobacteria</taxon>
        <taxon>Burkholderiales</taxon>
        <taxon>Thiomonas</taxon>
    </lineage>
</organism>
<dbReference type="PANTHER" id="PTHR19328:SF75">
    <property type="entry name" value="ALDOSE SUGAR DEHYDROGENASE YLII"/>
    <property type="match status" value="1"/>
</dbReference>
<dbReference type="Gene3D" id="2.120.10.30">
    <property type="entry name" value="TolB, C-terminal domain"/>
    <property type="match status" value="1"/>
</dbReference>
<reference evidence="3" key="1">
    <citation type="submission" date="2015-08" db="EMBL/GenBank/DDBJ databases">
        <authorList>
            <person name="Varghese N."/>
        </authorList>
    </citation>
    <scope>NUCLEOTIDE SEQUENCE [LARGE SCALE GENOMIC DNA]</scope>
    <source>
        <strain evidence="3">DSM 18181</strain>
    </source>
</reference>
<dbReference type="STRING" id="339866.GCA_001418255_01262"/>
<name>A0A0K6HZB9_9BURK</name>
<dbReference type="Proteomes" id="UP000183649">
    <property type="component" value="Unassembled WGS sequence"/>
</dbReference>
<feature type="domain" description="Glucose/Sorbosone dehydrogenase" evidence="1">
    <location>
        <begin position="70"/>
        <end position="409"/>
    </location>
</feature>
<protein>
    <submittedName>
        <fullName evidence="2">Glucose/arabinose dehydrogenase, beta-propeller fold</fullName>
    </submittedName>
</protein>
<evidence type="ECO:0000259" key="1">
    <source>
        <dbReference type="Pfam" id="PF07995"/>
    </source>
</evidence>
<gene>
    <name evidence="2" type="ORF">Ga0061069_10429</name>
</gene>
<dbReference type="InterPro" id="IPR011041">
    <property type="entry name" value="Quinoprot_gluc/sorb_DH_b-prop"/>
</dbReference>
<evidence type="ECO:0000313" key="3">
    <source>
        <dbReference type="Proteomes" id="UP000183649"/>
    </source>
</evidence>
<accession>A0A0K6HZB9</accession>
<dbReference type="SUPFAM" id="SSF50952">
    <property type="entry name" value="Soluble quinoprotein glucose dehydrogenase"/>
    <property type="match status" value="1"/>
</dbReference>
<dbReference type="RefSeq" id="WP_055450189.1">
    <property type="nucleotide sequence ID" value="NZ_CYHF01000004.1"/>
</dbReference>
<dbReference type="Pfam" id="PF07995">
    <property type="entry name" value="GSDH"/>
    <property type="match status" value="1"/>
</dbReference>
<dbReference type="OrthoDB" id="9770043at2"/>
<evidence type="ECO:0000313" key="2">
    <source>
        <dbReference type="EMBL" id="CUA96161.1"/>
    </source>
</evidence>
<dbReference type="InterPro" id="IPR012938">
    <property type="entry name" value="Glc/Sorbosone_DH"/>
</dbReference>
<dbReference type="AlphaFoldDB" id="A0A0K6HZB9"/>
<sequence length="413" mass="43277">MPTSNHPANPPRRQTLRWLGAGLGSTALAACGGGAVLVLGESPAGAASGPLSADTQPRVKLTVSIVASGLSRPWALVFLPDGRMLVTERTGALRIVSMDGKASAPIRGVPAVDARGQGGLLDVALDPAFASNRRVYLSYAEAGSGADAGRNGTAVARGVLSADGASLTDVQVIFRQTPKIDSTAHFGSRLVFAPDGTLFVTLGDRYSQRDAAQDLSNTLGKVVRIRSDGSVPPDNPFVGRAGVREEIWSYGHRNVQGAALHPVTGELWTHEHGPQGGDEVNITRAGRNYGWPKISYGCEYGAPVGNCPPVGGATSAPGMEQPVTYWVPTSIAPCGMAFYTGSLFPSWRGNLFVGALAGQALWRLQLDGDRVVAREALLADLGERIRDVREGPDGALYLISDGASAKMYRVQPV</sequence>
<keyword evidence="3" id="KW-1185">Reference proteome</keyword>
<dbReference type="EMBL" id="CYHF01000004">
    <property type="protein sequence ID" value="CUA96161.1"/>
    <property type="molecule type" value="Genomic_DNA"/>
</dbReference>
<proteinExistence type="predicted"/>